<feature type="repeat" description="Pumilio" evidence="2">
    <location>
        <begin position="131"/>
        <end position="166"/>
    </location>
</feature>
<feature type="repeat" description="Pumilio" evidence="2">
    <location>
        <begin position="247"/>
        <end position="282"/>
    </location>
</feature>
<protein>
    <submittedName>
        <fullName evidence="5">Protein necessary for high temperature growth</fullName>
    </submittedName>
</protein>
<dbReference type="Proteomes" id="UP000002258">
    <property type="component" value="Chromosome 1"/>
</dbReference>
<organism evidence="5 6">
    <name type="scientific">Scheffersomyces stipitis (strain ATCC 58785 / CBS 6054 / NBRC 10063 / NRRL Y-11545)</name>
    <name type="common">Yeast</name>
    <name type="synonym">Pichia stipitis</name>
    <dbReference type="NCBI Taxonomy" id="322104"/>
    <lineage>
        <taxon>Eukaryota</taxon>
        <taxon>Fungi</taxon>
        <taxon>Dikarya</taxon>
        <taxon>Ascomycota</taxon>
        <taxon>Saccharomycotina</taxon>
        <taxon>Pichiomycetes</taxon>
        <taxon>Debaryomycetaceae</taxon>
        <taxon>Scheffersomyces</taxon>
    </lineage>
</organism>
<dbReference type="SUPFAM" id="SSF48371">
    <property type="entry name" value="ARM repeat"/>
    <property type="match status" value="1"/>
</dbReference>
<dbReference type="GO" id="GO:0010608">
    <property type="term" value="P:post-transcriptional regulation of gene expression"/>
    <property type="evidence" value="ECO:0007669"/>
    <property type="project" value="TreeGrafter"/>
</dbReference>
<dbReference type="OrthoDB" id="668540at2759"/>
<reference evidence="5 6" key="1">
    <citation type="journal article" date="2007" name="Nat. Biotechnol.">
        <title>Genome sequence of the lignocellulose-bioconverting and xylose-fermenting yeast Pichia stipitis.</title>
        <authorList>
            <person name="Jeffries T.W."/>
            <person name="Grigoriev I.V."/>
            <person name="Grimwood J."/>
            <person name="Laplaza J.M."/>
            <person name="Aerts A."/>
            <person name="Salamov A."/>
            <person name="Schmutz J."/>
            <person name="Lindquist E."/>
            <person name="Dehal P."/>
            <person name="Shapiro H."/>
            <person name="Jin Y.S."/>
            <person name="Passoth V."/>
            <person name="Richardson P.M."/>
        </authorList>
    </citation>
    <scope>NUCLEOTIDE SEQUENCE [LARGE SCALE GENOMIC DNA]</scope>
    <source>
        <strain evidence="6">ATCC 58785 / CBS 6054 / NBRC 10063 / NRRL Y-11545</strain>
    </source>
</reference>
<dbReference type="PANTHER" id="PTHR12537:SF80">
    <property type="entry name" value="SUPPRESSOR PROTEIN MPT5"/>
    <property type="match status" value="1"/>
</dbReference>
<dbReference type="eggNOG" id="KOG2049">
    <property type="taxonomic scope" value="Eukaryota"/>
</dbReference>
<feature type="repeat" description="Pumilio" evidence="2">
    <location>
        <begin position="174"/>
        <end position="209"/>
    </location>
</feature>
<dbReference type="PROSITE" id="PS50303">
    <property type="entry name" value="PUM_HD"/>
    <property type="match status" value="1"/>
</dbReference>
<feature type="repeat" description="Pumilio" evidence="2">
    <location>
        <begin position="407"/>
        <end position="444"/>
    </location>
</feature>
<dbReference type="STRING" id="322104.A3GI20"/>
<evidence type="ECO:0000256" key="2">
    <source>
        <dbReference type="PROSITE-ProRule" id="PRU00317"/>
    </source>
</evidence>
<dbReference type="EMBL" id="AAVQ01000002">
    <property type="protein sequence ID" value="EAZ63156.2"/>
    <property type="molecule type" value="Genomic_DNA"/>
</dbReference>
<dbReference type="InterPro" id="IPR011989">
    <property type="entry name" value="ARM-like"/>
</dbReference>
<feature type="repeat" description="Pumilio" evidence="2">
    <location>
        <begin position="283"/>
        <end position="318"/>
    </location>
</feature>
<evidence type="ECO:0000256" key="1">
    <source>
        <dbReference type="ARBA" id="ARBA00022737"/>
    </source>
</evidence>
<evidence type="ECO:0000313" key="6">
    <source>
        <dbReference type="Proteomes" id="UP000002258"/>
    </source>
</evidence>
<dbReference type="CDD" id="cd07920">
    <property type="entry name" value="Pumilio"/>
    <property type="match status" value="1"/>
</dbReference>
<dbReference type="Pfam" id="PF00806">
    <property type="entry name" value="PUF"/>
    <property type="match status" value="8"/>
</dbReference>
<sequence>MSHNHNLSINSVNSLIEPTTPPNLVQRHTRSTSVLSGSGGSGAVGSSVATPFHHTKSGSLSGSNLLFAGPQNFNSNIHVNANAASSSAGVNGGVNGGANSSANPHASANSRGQNKIDKDYIASISKVPLVQLKSDILRLSKDQYGCRFLQKKIDENLIPNYQTRLNNFEVIFAQIHPYLYELIIDPFGNYLIQKLIVYCNESNLNLILQILQYNLFQISINQHGTRALQKIIDNLNNQYQLNLLIKGMKPYIIELIKDLNGNHVIQKILNKYPPSDCQFIYDSIIEGLYVVASHKHGCCVLQKCLNHVTMTQLQEFSACILDFANFQLLINDQFGNYVLQYLISINSFEINYKIFQNFLQFGINNLCNLKFSSNVVEKFLKNCYNNEAYNGVTAVNFSNLKMELIYNILINDLNKLINDPYGNYVIQTLIDILINQQVPSGKIEKLSLLLPAQEPIEDDSQLQVVIIKYWFSNCKIVSSFGKRIQSKINSIVNDRNHVHSVGTNSSNKPFQHNMNQNSYRRNLSISSD</sequence>
<dbReference type="RefSeq" id="XP_001387179.2">
    <property type="nucleotide sequence ID" value="XM_001387142.1"/>
</dbReference>
<name>A3GI20_PICST</name>
<evidence type="ECO:0000256" key="3">
    <source>
        <dbReference type="SAM" id="MobiDB-lite"/>
    </source>
</evidence>
<dbReference type="InterPro" id="IPR033133">
    <property type="entry name" value="PUM-HD"/>
</dbReference>
<dbReference type="GO" id="GO:0003729">
    <property type="term" value="F:mRNA binding"/>
    <property type="evidence" value="ECO:0007669"/>
    <property type="project" value="TreeGrafter"/>
</dbReference>
<feature type="repeat" description="Pumilio" evidence="2">
    <location>
        <begin position="210"/>
        <end position="246"/>
    </location>
</feature>
<evidence type="ECO:0000259" key="4">
    <source>
        <dbReference type="PROSITE" id="PS50303"/>
    </source>
</evidence>
<dbReference type="PROSITE" id="PS50302">
    <property type="entry name" value="PUM"/>
    <property type="match status" value="7"/>
</dbReference>
<gene>
    <name evidence="5" type="primary">MPT5</name>
    <name evidence="5" type="ORF">PICST_80937</name>
</gene>
<dbReference type="InterPro" id="IPR016024">
    <property type="entry name" value="ARM-type_fold"/>
</dbReference>
<evidence type="ECO:0000313" key="5">
    <source>
        <dbReference type="EMBL" id="EAZ63156.2"/>
    </source>
</evidence>
<dbReference type="HOGENOM" id="CLU_008419_1_0_1"/>
<dbReference type="OMA" id="VVATHKH"/>
<feature type="region of interest" description="Disordered" evidence="3">
    <location>
        <begin position="1"/>
        <end position="50"/>
    </location>
</feature>
<comment type="caution">
    <text evidence="5">The sequence shown here is derived from an EMBL/GenBank/DDBJ whole genome shotgun (WGS) entry which is preliminary data.</text>
</comment>
<dbReference type="SMART" id="SM00025">
    <property type="entry name" value="Pumilio"/>
    <property type="match status" value="8"/>
</dbReference>
<dbReference type="FunCoup" id="A3GI20">
    <property type="interactions" value="76"/>
</dbReference>
<dbReference type="GO" id="GO:0005737">
    <property type="term" value="C:cytoplasm"/>
    <property type="evidence" value="ECO:0007669"/>
    <property type="project" value="TreeGrafter"/>
</dbReference>
<dbReference type="KEGG" id="pic:PICST_80937"/>
<dbReference type="AlphaFoldDB" id="A3GI20"/>
<accession>A3GI20</accession>
<dbReference type="InterPro" id="IPR001313">
    <property type="entry name" value="Pumilio_RNA-bd_rpt"/>
</dbReference>
<dbReference type="GeneID" id="4851919"/>
<dbReference type="GO" id="GO:0010629">
    <property type="term" value="P:negative regulation of gene expression"/>
    <property type="evidence" value="ECO:0007669"/>
    <property type="project" value="UniProtKB-ARBA"/>
</dbReference>
<feature type="repeat" description="Pumilio" evidence="2">
    <location>
        <begin position="319"/>
        <end position="356"/>
    </location>
</feature>
<feature type="compositionally biased region" description="Polar residues" evidence="3">
    <location>
        <begin position="1"/>
        <end position="17"/>
    </location>
</feature>
<keyword evidence="6" id="KW-1185">Reference proteome</keyword>
<feature type="domain" description="PUM-HD" evidence="4">
    <location>
        <begin position="105"/>
        <end position="492"/>
    </location>
</feature>
<dbReference type="InterPro" id="IPR033712">
    <property type="entry name" value="Pumilio_RNA-bd"/>
</dbReference>
<feature type="non-terminal residue" evidence="5">
    <location>
        <position position="528"/>
    </location>
</feature>
<dbReference type="InParanoid" id="A3GI20"/>
<proteinExistence type="predicted"/>
<keyword evidence="1" id="KW-0677">Repeat</keyword>
<dbReference type="PANTHER" id="PTHR12537">
    <property type="entry name" value="RNA BINDING PROTEIN PUMILIO-RELATED"/>
    <property type="match status" value="1"/>
</dbReference>
<feature type="region of interest" description="Disordered" evidence="3">
    <location>
        <begin position="501"/>
        <end position="528"/>
    </location>
</feature>
<dbReference type="Gene3D" id="1.25.10.10">
    <property type="entry name" value="Leucine-rich Repeat Variant"/>
    <property type="match status" value="1"/>
</dbReference>